<evidence type="ECO:0000313" key="1">
    <source>
        <dbReference type="EMBL" id="PZQ50093.1"/>
    </source>
</evidence>
<organism evidence="1 2">
    <name type="scientific">Rhodovulum sulfidophilum</name>
    <name type="common">Rhodobacter sulfidophilus</name>
    <dbReference type="NCBI Taxonomy" id="35806"/>
    <lineage>
        <taxon>Bacteria</taxon>
        <taxon>Pseudomonadati</taxon>
        <taxon>Pseudomonadota</taxon>
        <taxon>Alphaproteobacteria</taxon>
        <taxon>Rhodobacterales</taxon>
        <taxon>Paracoccaceae</taxon>
        <taxon>Rhodovulum</taxon>
    </lineage>
</organism>
<proteinExistence type="predicted"/>
<dbReference type="Gene3D" id="3.30.2310.20">
    <property type="entry name" value="RelE-like"/>
    <property type="match status" value="1"/>
</dbReference>
<evidence type="ECO:0000313" key="2">
    <source>
        <dbReference type="Proteomes" id="UP000249185"/>
    </source>
</evidence>
<reference evidence="1 2" key="1">
    <citation type="submission" date="2017-08" db="EMBL/GenBank/DDBJ databases">
        <title>Infants hospitalized years apart are colonized by the same room-sourced microbial strains.</title>
        <authorList>
            <person name="Brooks B."/>
            <person name="Olm M.R."/>
            <person name="Firek B.A."/>
            <person name="Baker R."/>
            <person name="Thomas B.C."/>
            <person name="Morowitz M.J."/>
            <person name="Banfield J.F."/>
        </authorList>
    </citation>
    <scope>NUCLEOTIDE SEQUENCE [LARGE SCALE GENOMIC DNA]</scope>
    <source>
        <strain evidence="1">S2_005_002_R2_34</strain>
    </source>
</reference>
<accession>A0A2W5Q5V1</accession>
<protein>
    <submittedName>
        <fullName evidence="1">Plasmid stabilization protein</fullName>
    </submittedName>
</protein>
<name>A0A2W5Q5V1_RHOSU</name>
<dbReference type="EMBL" id="QFPW01000005">
    <property type="protein sequence ID" value="PZQ50093.1"/>
    <property type="molecule type" value="Genomic_DNA"/>
</dbReference>
<dbReference type="AlphaFoldDB" id="A0A2W5Q5V1"/>
<comment type="caution">
    <text evidence="1">The sequence shown here is derived from an EMBL/GenBank/DDBJ whole genome shotgun (WGS) entry which is preliminary data.</text>
</comment>
<dbReference type="Proteomes" id="UP000249185">
    <property type="component" value="Unassembled WGS sequence"/>
</dbReference>
<gene>
    <name evidence="1" type="ORF">DI556_08455</name>
</gene>
<sequence length="114" mass="12694">MWSIEYAEAAERDFELIFDHLFAAYVDLGEEPRVALDRAADRILGIRGAIGRLAGTPFIGTSRPDIRPGLRFLRRDGAAVWFIPDAERTVVTVLAIFFGGQDHIRHMLVRGLGG</sequence>
<dbReference type="InterPro" id="IPR035093">
    <property type="entry name" value="RelE/ParE_toxin_dom_sf"/>
</dbReference>